<comment type="caution">
    <text evidence="1">The sequence shown here is derived from an EMBL/GenBank/DDBJ whole genome shotgun (WGS) entry which is preliminary data.</text>
</comment>
<protein>
    <submittedName>
        <fullName evidence="1">BdbA protein</fullName>
    </submittedName>
</protein>
<reference evidence="1" key="1">
    <citation type="submission" date="2021-02" db="EMBL/GenBank/DDBJ databases">
        <authorList>
            <person name="Dougan E. K."/>
            <person name="Rhodes N."/>
            <person name="Thang M."/>
            <person name="Chan C."/>
        </authorList>
    </citation>
    <scope>NUCLEOTIDE SEQUENCE</scope>
</reference>
<proteinExistence type="predicted"/>
<keyword evidence="2" id="KW-1185">Reference proteome</keyword>
<gene>
    <name evidence="1" type="primary">bdbA</name>
    <name evidence="1" type="ORF">SNAT2548_LOCUS6495</name>
</gene>
<evidence type="ECO:0000313" key="2">
    <source>
        <dbReference type="Proteomes" id="UP000604046"/>
    </source>
</evidence>
<name>A0A812JFV4_9DINO</name>
<organism evidence="1 2">
    <name type="scientific">Symbiodinium natans</name>
    <dbReference type="NCBI Taxonomy" id="878477"/>
    <lineage>
        <taxon>Eukaryota</taxon>
        <taxon>Sar</taxon>
        <taxon>Alveolata</taxon>
        <taxon>Dinophyceae</taxon>
        <taxon>Suessiales</taxon>
        <taxon>Symbiodiniaceae</taxon>
        <taxon>Symbiodinium</taxon>
    </lineage>
</organism>
<sequence>MRYLFWSDGGRGRTDYDWQRLHMVHSDVYLNPSHRPFAAVYRGVNEMELPCAQSEHFDASGQVSTEMIEEFLKKEYATMDDLTSVFGKGSKGNVFVCFDPDIFDAQAKKYARIVYKVAKKWRSYGFAYLDIRDPEFPSVTLKLLVKPPQTFTKSFAKEELTEKSLAQSLSEMPVAVMAPRKGCDRTDGDLLGTNRAFVAETDSQFPFFGVRVRLGTVPHFAVYCQLLHCAMEFSLSRWYEWQSIDHKSWVESKYVKRFPTVEKQEAIILCVAETKQVSTCFLGFQILHAFQKTFYAHLQTMFCGVCFLQAARAWPEEILRKVLSFNFNCHSVKFLMDSRRKASQMCLTESRASAEVEVGRPSQPSRKMLKKSGARAFKQQLKALRKRGIWCILARK</sequence>
<dbReference type="AlphaFoldDB" id="A0A812JFV4"/>
<dbReference type="OrthoDB" id="417909at2759"/>
<dbReference type="EMBL" id="CAJNDS010000434">
    <property type="protein sequence ID" value="CAE7205626.1"/>
    <property type="molecule type" value="Genomic_DNA"/>
</dbReference>
<dbReference type="Proteomes" id="UP000604046">
    <property type="component" value="Unassembled WGS sequence"/>
</dbReference>
<evidence type="ECO:0000313" key="1">
    <source>
        <dbReference type="EMBL" id="CAE7205626.1"/>
    </source>
</evidence>
<accession>A0A812JFV4</accession>